<keyword evidence="6 9" id="KW-0406">Ion transport</keyword>
<dbReference type="Gene3D" id="1.20.5.2210">
    <property type="match status" value="1"/>
</dbReference>
<dbReference type="InterPro" id="IPR013837">
    <property type="entry name" value="ATP_synth_F0_suB"/>
</dbReference>
<evidence type="ECO:0000313" key="10">
    <source>
        <dbReference type="EMBL" id="KAL1131218.1"/>
    </source>
</evidence>
<gene>
    <name evidence="10" type="ORF">AAG570_010836</name>
</gene>
<dbReference type="GO" id="GO:0015078">
    <property type="term" value="F:proton transmembrane transporter activity"/>
    <property type="evidence" value="ECO:0007669"/>
    <property type="project" value="UniProtKB-UniRule"/>
</dbReference>
<evidence type="ECO:0000256" key="7">
    <source>
        <dbReference type="ARBA" id="ARBA00023128"/>
    </source>
</evidence>
<dbReference type="Pfam" id="PF05405">
    <property type="entry name" value="Mt_ATP-synt_B"/>
    <property type="match status" value="1"/>
</dbReference>
<keyword evidence="4 9" id="KW-0375">Hydrogen ion transport</keyword>
<dbReference type="Proteomes" id="UP001558652">
    <property type="component" value="Unassembled WGS sequence"/>
</dbReference>
<evidence type="ECO:0000256" key="6">
    <source>
        <dbReference type="ARBA" id="ARBA00023065"/>
    </source>
</evidence>
<dbReference type="SUPFAM" id="SSF161060">
    <property type="entry name" value="ATP synthase B chain-like"/>
    <property type="match status" value="1"/>
</dbReference>
<sequence length="258" mass="30115">MLSRLALRKEFFFGVSALNLNSVTPVLLGAVRNTSTTKKEGNSDRDEVNFPRPVRPEFSGKVRYGTIPEEWFEFFYKKTGVTGPYMFGAGLYTYLLSKEIWVIEHDFYYIFAFIGIVYIANKKFGKQLADYLDKEVDSVENAFREGRVNQIETLENTIKAEEKEQWRADGQLLLLETKRENVKMQLEATYRERLMHVYSEVKKRLDYQVEKNRIDQQIAQKHMVQWVVSNVLKSITPQQEKDSLKKCISDLQALAIKV</sequence>
<comment type="similarity">
    <text evidence="1 9">Belongs to the eukaryotic ATPase B chain family.</text>
</comment>
<organism evidence="10 11">
    <name type="scientific">Ranatra chinensis</name>
    <dbReference type="NCBI Taxonomy" id="642074"/>
    <lineage>
        <taxon>Eukaryota</taxon>
        <taxon>Metazoa</taxon>
        <taxon>Ecdysozoa</taxon>
        <taxon>Arthropoda</taxon>
        <taxon>Hexapoda</taxon>
        <taxon>Insecta</taxon>
        <taxon>Pterygota</taxon>
        <taxon>Neoptera</taxon>
        <taxon>Paraneoptera</taxon>
        <taxon>Hemiptera</taxon>
        <taxon>Heteroptera</taxon>
        <taxon>Panheteroptera</taxon>
        <taxon>Nepomorpha</taxon>
        <taxon>Nepidae</taxon>
        <taxon>Ranatrinae</taxon>
        <taxon>Ranatra</taxon>
    </lineage>
</organism>
<comment type="caution">
    <text evidence="10">The sequence shown here is derived from an EMBL/GenBank/DDBJ whole genome shotgun (WGS) entry which is preliminary data.</text>
</comment>
<keyword evidence="2 9" id="KW-0813">Transport</keyword>
<keyword evidence="7 9" id="KW-0496">Mitochondrion</keyword>
<evidence type="ECO:0000256" key="9">
    <source>
        <dbReference type="RuleBase" id="RU368017"/>
    </source>
</evidence>
<keyword evidence="11" id="KW-1185">Reference proteome</keyword>
<accession>A0ABD0Z138</accession>
<dbReference type="AlphaFoldDB" id="A0ABD0Z138"/>
<evidence type="ECO:0000256" key="4">
    <source>
        <dbReference type="ARBA" id="ARBA00022781"/>
    </source>
</evidence>
<comment type="subcellular location">
    <subcellularLocation>
        <location evidence="9">Mitochondrion</location>
    </subcellularLocation>
    <subcellularLocation>
        <location evidence="9">Mitochondrion inner membrane</location>
    </subcellularLocation>
</comment>
<evidence type="ECO:0000313" key="11">
    <source>
        <dbReference type="Proteomes" id="UP001558652"/>
    </source>
</evidence>
<protein>
    <recommendedName>
        <fullName evidence="9">ATP synthase subunit b</fullName>
    </recommendedName>
</protein>
<evidence type="ECO:0000256" key="1">
    <source>
        <dbReference type="ARBA" id="ARBA00007479"/>
    </source>
</evidence>
<keyword evidence="3 9" id="KW-0138">CF(0)</keyword>
<proteinExistence type="inferred from homology"/>
<dbReference type="InterPro" id="IPR008688">
    <property type="entry name" value="ATP_synth_Bsub_B/MI25"/>
</dbReference>
<name>A0ABD0Z138_9HEMI</name>
<dbReference type="GO" id="GO:0015986">
    <property type="term" value="P:proton motive force-driven ATP synthesis"/>
    <property type="evidence" value="ECO:0007669"/>
    <property type="project" value="UniProtKB-UniRule"/>
</dbReference>
<comment type="function">
    <text evidence="9">Subunit b, of the mitochondrial membrane ATP synthase complex (F(1)F(0) ATP synthase or Complex V) that produces ATP from ADP in the presence of a proton gradient across the membrane which is generated by electron transport complexes of the respiratory chain. ATP synthase complex consist of a soluble F(1) head domain - the catalytic core - and a membrane F(1) domain - the membrane proton channel. These two domains are linked by a central stalk rotating inside the F(1) region and a stationary peripheral stalk. During catalysis, ATP synthesis in the catalytic domain of F(1) is coupled via a rotary mechanism of the central stalk subunits to proton translocation. In vivo, can only synthesize ATP although its ATP hydrolase activity can be activated artificially in vitro. Part of the complex F(0) domain. Part of the complex F(0) domain and the peripheric stalk, which acts as a stator to hold the catalytic alpha(3)beta(3) subcomplex and subunit a/ATP6 static relative to the rotary elements.</text>
</comment>
<dbReference type="EMBL" id="JBFDAA010000006">
    <property type="protein sequence ID" value="KAL1131218.1"/>
    <property type="molecule type" value="Genomic_DNA"/>
</dbReference>
<dbReference type="GO" id="GO:0005743">
    <property type="term" value="C:mitochondrial inner membrane"/>
    <property type="evidence" value="ECO:0007669"/>
    <property type="project" value="UniProtKB-SubCell"/>
</dbReference>
<evidence type="ECO:0000256" key="2">
    <source>
        <dbReference type="ARBA" id="ARBA00022448"/>
    </source>
</evidence>
<evidence type="ECO:0000256" key="8">
    <source>
        <dbReference type="ARBA" id="ARBA00023136"/>
    </source>
</evidence>
<keyword evidence="8 9" id="KW-0472">Membrane</keyword>
<comment type="subunit">
    <text evidence="9">F-type ATPases have 2 components, CF(1) - the catalytic core - and CF(0) - the membrane proton channel. CF(1) and CF(0) have multiple subunits.</text>
</comment>
<evidence type="ECO:0000256" key="3">
    <source>
        <dbReference type="ARBA" id="ARBA00022547"/>
    </source>
</evidence>
<dbReference type="PANTHER" id="PTHR12733">
    <property type="entry name" value="MITOCHONDRIAL ATP SYNTHASE B CHAIN"/>
    <property type="match status" value="1"/>
</dbReference>
<reference evidence="10 11" key="1">
    <citation type="submission" date="2024-07" db="EMBL/GenBank/DDBJ databases">
        <title>Chromosome-level genome assembly of the water stick insect Ranatra chinensis (Heteroptera: Nepidae).</title>
        <authorList>
            <person name="Liu X."/>
        </authorList>
    </citation>
    <scope>NUCLEOTIDE SEQUENCE [LARGE SCALE GENOMIC DNA]</scope>
    <source>
        <strain evidence="10">Cailab_2021Rc</strain>
        <tissue evidence="10">Muscle</tissue>
    </source>
</reference>
<evidence type="ECO:0000256" key="5">
    <source>
        <dbReference type="ARBA" id="ARBA00022792"/>
    </source>
</evidence>
<keyword evidence="5 9" id="KW-0999">Mitochondrion inner membrane</keyword>
<dbReference type="GO" id="GO:0045259">
    <property type="term" value="C:proton-transporting ATP synthase complex"/>
    <property type="evidence" value="ECO:0007669"/>
    <property type="project" value="UniProtKB-KW"/>
</dbReference>
<dbReference type="PANTHER" id="PTHR12733:SF3">
    <property type="entry name" value="ATP SYNTHASE F(0) COMPLEX SUBUNIT B1, MITOCHONDRIAL"/>
    <property type="match status" value="1"/>
</dbReference>